<protein>
    <submittedName>
        <fullName evidence="2">Uncharacterized protein</fullName>
    </submittedName>
</protein>
<dbReference type="AlphaFoldDB" id="J3MFM5"/>
<reference evidence="2" key="2">
    <citation type="submission" date="2013-04" db="UniProtKB">
        <authorList>
            <consortium name="EnsemblPlants"/>
        </authorList>
    </citation>
    <scope>IDENTIFICATION</scope>
</reference>
<proteinExistence type="predicted"/>
<evidence type="ECO:0000313" key="3">
    <source>
        <dbReference type="Proteomes" id="UP000006038"/>
    </source>
</evidence>
<dbReference type="EnsemblPlants" id="OB06G28190.1">
    <property type="protein sequence ID" value="OB06G28190.1"/>
    <property type="gene ID" value="OB06G28190"/>
</dbReference>
<name>J3MFM5_ORYBR</name>
<accession>J3MFM5</accession>
<sequence length="74" mass="8058">MTGNFVPSVGESAYVYHHGTEAHASLQHCKYDCSDGQMAPRDSHLPPTSRRAHGHTRGRGDDPCSSYMGLGSQR</sequence>
<dbReference type="Proteomes" id="UP000006038">
    <property type="component" value="Chromosome 6"/>
</dbReference>
<keyword evidence="3" id="KW-1185">Reference proteome</keyword>
<feature type="region of interest" description="Disordered" evidence="1">
    <location>
        <begin position="36"/>
        <end position="74"/>
    </location>
</feature>
<dbReference type="Gramene" id="OB0314G10010.1">
    <property type="protein sequence ID" value="OB0314G10010.1"/>
    <property type="gene ID" value="OB0314G10010"/>
</dbReference>
<reference evidence="2" key="1">
    <citation type="journal article" date="2013" name="Nat. Commun.">
        <title>Whole-genome sequencing of Oryza brachyantha reveals mechanisms underlying Oryza genome evolution.</title>
        <authorList>
            <person name="Chen J."/>
            <person name="Huang Q."/>
            <person name="Gao D."/>
            <person name="Wang J."/>
            <person name="Lang Y."/>
            <person name="Liu T."/>
            <person name="Li B."/>
            <person name="Bai Z."/>
            <person name="Luis Goicoechea J."/>
            <person name="Liang C."/>
            <person name="Chen C."/>
            <person name="Zhang W."/>
            <person name="Sun S."/>
            <person name="Liao Y."/>
            <person name="Zhang X."/>
            <person name="Yang L."/>
            <person name="Song C."/>
            <person name="Wang M."/>
            <person name="Shi J."/>
            <person name="Liu G."/>
            <person name="Liu J."/>
            <person name="Zhou H."/>
            <person name="Zhou W."/>
            <person name="Yu Q."/>
            <person name="An N."/>
            <person name="Chen Y."/>
            <person name="Cai Q."/>
            <person name="Wang B."/>
            <person name="Liu B."/>
            <person name="Min J."/>
            <person name="Huang Y."/>
            <person name="Wu H."/>
            <person name="Li Z."/>
            <person name="Zhang Y."/>
            <person name="Yin Y."/>
            <person name="Song W."/>
            <person name="Jiang J."/>
            <person name="Jackson S.A."/>
            <person name="Wing R.A."/>
            <person name="Wang J."/>
            <person name="Chen M."/>
        </authorList>
    </citation>
    <scope>NUCLEOTIDE SEQUENCE [LARGE SCALE GENOMIC DNA]</scope>
    <source>
        <strain evidence="2">IRGC 101232</strain>
    </source>
</reference>
<evidence type="ECO:0000313" key="2">
    <source>
        <dbReference type="EnsemblPlants" id="OB06G28190.1"/>
    </source>
</evidence>
<organism evidence="2">
    <name type="scientific">Oryza brachyantha</name>
    <name type="common">malo sina</name>
    <dbReference type="NCBI Taxonomy" id="4533"/>
    <lineage>
        <taxon>Eukaryota</taxon>
        <taxon>Viridiplantae</taxon>
        <taxon>Streptophyta</taxon>
        <taxon>Embryophyta</taxon>
        <taxon>Tracheophyta</taxon>
        <taxon>Spermatophyta</taxon>
        <taxon>Magnoliopsida</taxon>
        <taxon>Liliopsida</taxon>
        <taxon>Poales</taxon>
        <taxon>Poaceae</taxon>
        <taxon>BOP clade</taxon>
        <taxon>Oryzoideae</taxon>
        <taxon>Oryzeae</taxon>
        <taxon>Oryzinae</taxon>
        <taxon>Oryza</taxon>
    </lineage>
</organism>
<evidence type="ECO:0000256" key="1">
    <source>
        <dbReference type="SAM" id="MobiDB-lite"/>
    </source>
</evidence>
<dbReference type="EnsemblPlants" id="OB0314G10010.1">
    <property type="protein sequence ID" value="OB0314G10010.1"/>
    <property type="gene ID" value="OB0314G10010"/>
</dbReference>
<dbReference type="Gramene" id="OB06G28190.1">
    <property type="protein sequence ID" value="OB06G28190.1"/>
    <property type="gene ID" value="OB06G28190"/>
</dbReference>
<dbReference type="HOGENOM" id="CLU_2691703_0_0_1"/>